<feature type="transmembrane region" description="Helical" evidence="1">
    <location>
        <begin position="83"/>
        <end position="102"/>
    </location>
</feature>
<dbReference type="Pfam" id="PF23636">
    <property type="entry name" value="DUF7144"/>
    <property type="match status" value="1"/>
</dbReference>
<gene>
    <name evidence="3" type="ordered locus">RHA1_ro06975</name>
</gene>
<evidence type="ECO:0000313" key="3">
    <source>
        <dbReference type="EMBL" id="ABG98741.1"/>
    </source>
</evidence>
<feature type="domain" description="DUF7144" evidence="2">
    <location>
        <begin position="16"/>
        <end position="127"/>
    </location>
</feature>
<evidence type="ECO:0000313" key="4">
    <source>
        <dbReference type="Proteomes" id="UP000008710"/>
    </source>
</evidence>
<accession>Q0S145</accession>
<protein>
    <recommendedName>
        <fullName evidence="2">DUF7144 domain-containing protein</fullName>
    </recommendedName>
</protein>
<proteinExistence type="predicted"/>
<evidence type="ECO:0000256" key="1">
    <source>
        <dbReference type="SAM" id="Phobius"/>
    </source>
</evidence>
<dbReference type="eggNOG" id="ENOG5032TA6">
    <property type="taxonomic scope" value="Bacteria"/>
</dbReference>
<dbReference type="AlphaFoldDB" id="Q0S145"/>
<dbReference type="Proteomes" id="UP000008710">
    <property type="component" value="Chromosome"/>
</dbReference>
<dbReference type="RefSeq" id="WP_011598709.1">
    <property type="nucleotide sequence ID" value="NC_008268.1"/>
</dbReference>
<sequence>MPDKSSVNQQIAADTVIGAAVLLVTVGVLHILQGIAAVANDDALVVIAEYTYEFDLTVWGWIHIVLGVVIALVGAALFRGGIWARTLTVTIAALSIVVNFLWLPHYPAWALLIIALDTAVIWAVLTWIPNPAGTR</sequence>
<dbReference type="HOGENOM" id="CLU_118603_1_0_11"/>
<evidence type="ECO:0000259" key="2">
    <source>
        <dbReference type="Pfam" id="PF23636"/>
    </source>
</evidence>
<keyword evidence="1" id="KW-1133">Transmembrane helix</keyword>
<dbReference type="OrthoDB" id="4482242at2"/>
<dbReference type="PATRIC" id="fig|101510.16.peg.7039"/>
<keyword evidence="1" id="KW-0472">Membrane</keyword>
<name>Q0S145_RHOJR</name>
<feature type="transmembrane region" description="Helical" evidence="1">
    <location>
        <begin position="108"/>
        <end position="128"/>
    </location>
</feature>
<feature type="transmembrane region" description="Helical" evidence="1">
    <location>
        <begin position="58"/>
        <end position="78"/>
    </location>
</feature>
<keyword evidence="1" id="KW-0812">Transmembrane</keyword>
<reference evidence="4" key="1">
    <citation type="journal article" date="2006" name="Proc. Natl. Acad. Sci. U.S.A.">
        <title>The complete genome of Rhodococcus sp. RHA1 provides insights into a catabolic powerhouse.</title>
        <authorList>
            <person name="McLeod M.P."/>
            <person name="Warren R.L."/>
            <person name="Hsiao W.W.L."/>
            <person name="Araki N."/>
            <person name="Myhre M."/>
            <person name="Fernandes C."/>
            <person name="Miyazawa D."/>
            <person name="Wong W."/>
            <person name="Lillquist A.L."/>
            <person name="Wang D."/>
            <person name="Dosanjh M."/>
            <person name="Hara H."/>
            <person name="Petrescu A."/>
            <person name="Morin R.D."/>
            <person name="Yang G."/>
            <person name="Stott J.M."/>
            <person name="Schein J.E."/>
            <person name="Shin H."/>
            <person name="Smailus D."/>
            <person name="Siddiqui A.S."/>
            <person name="Marra M.A."/>
            <person name="Jones S.J.M."/>
            <person name="Holt R."/>
            <person name="Brinkman F.S.L."/>
            <person name="Miyauchi K."/>
            <person name="Fukuda M."/>
            <person name="Davies J.E."/>
            <person name="Mohn W.W."/>
            <person name="Eltis L.D."/>
        </authorList>
    </citation>
    <scope>NUCLEOTIDE SEQUENCE [LARGE SCALE GENOMIC DNA]</scope>
    <source>
        <strain evidence="4">RHA1</strain>
    </source>
</reference>
<organism evidence="3 4">
    <name type="scientific">Rhodococcus jostii (strain RHA1)</name>
    <dbReference type="NCBI Taxonomy" id="101510"/>
    <lineage>
        <taxon>Bacteria</taxon>
        <taxon>Bacillati</taxon>
        <taxon>Actinomycetota</taxon>
        <taxon>Actinomycetes</taxon>
        <taxon>Mycobacteriales</taxon>
        <taxon>Nocardiaceae</taxon>
        <taxon>Rhodococcus</taxon>
    </lineage>
</organism>
<dbReference type="InterPro" id="IPR055568">
    <property type="entry name" value="DUF7144"/>
</dbReference>
<dbReference type="EMBL" id="CP000431">
    <property type="protein sequence ID" value="ABG98741.1"/>
    <property type="molecule type" value="Genomic_DNA"/>
</dbReference>
<feature type="transmembrane region" description="Helical" evidence="1">
    <location>
        <begin position="12"/>
        <end position="38"/>
    </location>
</feature>
<dbReference type="KEGG" id="rha:RHA1_ro06975"/>